<dbReference type="InterPro" id="IPR051913">
    <property type="entry name" value="GH2_Domain-Containing"/>
</dbReference>
<keyword evidence="3 7" id="KW-0326">Glycosidase</keyword>
<dbReference type="Gene3D" id="2.60.120.260">
    <property type="entry name" value="Galactose-binding domain-like"/>
    <property type="match status" value="1"/>
</dbReference>
<evidence type="ECO:0000259" key="5">
    <source>
        <dbReference type="Pfam" id="PF02836"/>
    </source>
</evidence>
<dbReference type="InterPro" id="IPR036156">
    <property type="entry name" value="Beta-gal/glucu_dom_sf"/>
</dbReference>
<dbReference type="InterPro" id="IPR008979">
    <property type="entry name" value="Galactose-bd-like_sf"/>
</dbReference>
<keyword evidence="8" id="KW-1185">Reference proteome</keyword>
<dbReference type="PANTHER" id="PTHR42732">
    <property type="entry name" value="BETA-GALACTOSIDASE"/>
    <property type="match status" value="1"/>
</dbReference>
<evidence type="ECO:0000256" key="1">
    <source>
        <dbReference type="ARBA" id="ARBA00007401"/>
    </source>
</evidence>
<dbReference type="PANTHER" id="PTHR42732:SF1">
    <property type="entry name" value="BETA-MANNOSIDASE"/>
    <property type="match status" value="1"/>
</dbReference>
<dbReference type="InterPro" id="IPR013783">
    <property type="entry name" value="Ig-like_fold"/>
</dbReference>
<dbReference type="InterPro" id="IPR017853">
    <property type="entry name" value="GH"/>
</dbReference>
<evidence type="ECO:0000313" key="7">
    <source>
        <dbReference type="EMBL" id="CAH1221766.1"/>
    </source>
</evidence>
<feature type="domain" description="Glycosyl hydrolases family 2 sugar binding" evidence="6">
    <location>
        <begin position="11"/>
        <end position="158"/>
    </location>
</feature>
<dbReference type="SUPFAM" id="SSF49303">
    <property type="entry name" value="beta-Galactosidase/glucuronidase domain"/>
    <property type="match status" value="1"/>
</dbReference>
<dbReference type="Gene3D" id="2.60.40.10">
    <property type="entry name" value="Immunoglobulins"/>
    <property type="match status" value="1"/>
</dbReference>
<name>A0ABN8H3N1_9BACL</name>
<dbReference type="Pfam" id="PF00703">
    <property type="entry name" value="Glyco_hydro_2"/>
    <property type="match status" value="1"/>
</dbReference>
<sequence>MAELGRTTILLDKPWGFQLDPEAAGFTMEWPANGLPSSETVSIPHTWNVQPETEHYRGLGWYEHRFQAPEIPPDGRVWLHFEAVYHDAVIWINGQQAGSHLNSGYTAFRVEVTRYVKPGEENLLVVSVDNGNSETALPKGNSFDWADDGGIIRDVTMILTGEAAIDSIGVEAVPIFSPDGQSAVTGKITGEVTLHEALQPRSREVSLEFILQYKGTTVWTGTQKASYPCNAIPFPEITVDGIEPWHFDRPNLYELHVHLSAGGQMQDEVTIAIGFREFKAEGSRFLLNGEPVRLTGVEWMPGSHPYTGMAESEEDIKRVLKQLKLANGVLTRFHWQQSDKLLEWCDRYGILVQEEIPLWQQPAEPGEATIPLVRQQLSEMISRHRHHPSVIAWGVGNELDGQSAQTVRYVKEMKAYIQPLDSSRMVNYVSNTVHLDPFADATGAGDVIMWNDYIGTWHGEHDMEETVQKLVAAYPDKPIVVAEFGLCEPAYSGGDARRREQMLEKMDVYRKYPNIAGMIYFSLNDYRTQMGEDGEGRLRQRVHGVTDLYGVEKESYQILKDVSSPVKLEVLNSEDGDEPICRLTCSNHLPSYSISGYKLHLAEETGGWEQCFDIPELLPGEHADISVPALGLAQRMKAIVRRPNGFKVLEHWFELR</sequence>
<dbReference type="GO" id="GO:0004565">
    <property type="term" value="F:beta-galactosidase activity"/>
    <property type="evidence" value="ECO:0007669"/>
    <property type="project" value="UniProtKB-EC"/>
</dbReference>
<dbReference type="SUPFAM" id="SSF49785">
    <property type="entry name" value="Galactose-binding domain-like"/>
    <property type="match status" value="1"/>
</dbReference>
<dbReference type="Pfam" id="PF02836">
    <property type="entry name" value="Glyco_hydro_2_C"/>
    <property type="match status" value="1"/>
</dbReference>
<feature type="domain" description="Glycoside hydrolase family 2 catalytic" evidence="5">
    <location>
        <begin position="281"/>
        <end position="511"/>
    </location>
</feature>
<protein>
    <submittedName>
        <fullName evidence="7">Beta-galactosidase</fullName>
        <ecNumber evidence="7">3.2.1.23</ecNumber>
    </submittedName>
</protein>
<organism evidence="7 8">
    <name type="scientific">Paenibacillus auburnensis</name>
    <dbReference type="NCBI Taxonomy" id="2905649"/>
    <lineage>
        <taxon>Bacteria</taxon>
        <taxon>Bacillati</taxon>
        <taxon>Bacillota</taxon>
        <taxon>Bacilli</taxon>
        <taxon>Bacillales</taxon>
        <taxon>Paenibacillaceae</taxon>
        <taxon>Paenibacillus</taxon>
    </lineage>
</organism>
<evidence type="ECO:0000259" key="6">
    <source>
        <dbReference type="Pfam" id="PF02837"/>
    </source>
</evidence>
<reference evidence="7" key="1">
    <citation type="submission" date="2022-01" db="EMBL/GenBank/DDBJ databases">
        <authorList>
            <person name="Criscuolo A."/>
        </authorList>
    </citation>
    <scope>NUCLEOTIDE SEQUENCE</scope>
    <source>
        <strain evidence="7">CIP111892</strain>
    </source>
</reference>
<comment type="similarity">
    <text evidence="1">Belongs to the glycosyl hydrolase 2 family.</text>
</comment>
<dbReference type="EC" id="3.2.1.23" evidence="7"/>
<gene>
    <name evidence="7" type="primary">lacZ_7</name>
    <name evidence="7" type="ORF">PAECIP111892_05040</name>
</gene>
<dbReference type="Pfam" id="PF02837">
    <property type="entry name" value="Glyco_hydro_2_N"/>
    <property type="match status" value="1"/>
</dbReference>
<dbReference type="InterPro" id="IPR006102">
    <property type="entry name" value="Ig-like_GH2"/>
</dbReference>
<dbReference type="EMBL" id="CAKMMG010000011">
    <property type="protein sequence ID" value="CAH1221766.1"/>
    <property type="molecule type" value="Genomic_DNA"/>
</dbReference>
<dbReference type="InterPro" id="IPR006104">
    <property type="entry name" value="Glyco_hydro_2_N"/>
</dbReference>
<dbReference type="SUPFAM" id="SSF51445">
    <property type="entry name" value="(Trans)glycosidases"/>
    <property type="match status" value="1"/>
</dbReference>
<keyword evidence="2 7" id="KW-0378">Hydrolase</keyword>
<evidence type="ECO:0000256" key="3">
    <source>
        <dbReference type="ARBA" id="ARBA00023295"/>
    </source>
</evidence>
<evidence type="ECO:0000313" key="8">
    <source>
        <dbReference type="Proteomes" id="UP000838324"/>
    </source>
</evidence>
<evidence type="ECO:0000259" key="4">
    <source>
        <dbReference type="Pfam" id="PF00703"/>
    </source>
</evidence>
<dbReference type="InterPro" id="IPR006103">
    <property type="entry name" value="Glyco_hydro_2_cat"/>
</dbReference>
<accession>A0ABN8H3N1</accession>
<proteinExistence type="inferred from homology"/>
<dbReference type="Gene3D" id="3.20.20.80">
    <property type="entry name" value="Glycosidases"/>
    <property type="match status" value="1"/>
</dbReference>
<dbReference type="RefSeq" id="WP_236336904.1">
    <property type="nucleotide sequence ID" value="NZ_CAKMMG010000011.1"/>
</dbReference>
<comment type="caution">
    <text evidence="7">The sequence shown here is derived from an EMBL/GenBank/DDBJ whole genome shotgun (WGS) entry which is preliminary data.</text>
</comment>
<feature type="domain" description="Glycoside hydrolase family 2 immunoglobulin-like beta-sandwich" evidence="4">
    <location>
        <begin position="197"/>
        <end position="276"/>
    </location>
</feature>
<evidence type="ECO:0000256" key="2">
    <source>
        <dbReference type="ARBA" id="ARBA00022801"/>
    </source>
</evidence>
<dbReference type="Proteomes" id="UP000838324">
    <property type="component" value="Unassembled WGS sequence"/>
</dbReference>